<dbReference type="Proteomes" id="UP000000763">
    <property type="component" value="Chromosome 8"/>
</dbReference>
<dbReference type="AlphaFoldDB" id="Q6Z8U5"/>
<accession>Q6Z8U5</accession>
<evidence type="ECO:0000256" key="4">
    <source>
        <dbReference type="ARBA" id="ARBA00022490"/>
    </source>
</evidence>
<evidence type="ECO:0000313" key="9">
    <source>
        <dbReference type="EMBL" id="BAD09674.1"/>
    </source>
</evidence>
<dbReference type="InterPro" id="IPR005635">
    <property type="entry name" value="Inner_centromere_prot_ARK-bd"/>
</dbReference>
<feature type="compositionally biased region" description="Acidic residues" evidence="7">
    <location>
        <begin position="1"/>
        <end position="13"/>
    </location>
</feature>
<gene>
    <name evidence="11" type="ordered locus">Os08g0491100</name>
    <name evidence="9" type="ORF">P0605H02.41</name>
    <name evidence="10" type="ORF">P0686H11.1</name>
</gene>
<reference evidence="9" key="1">
    <citation type="submission" date="2002-01" db="EMBL/GenBank/DDBJ databases">
        <title>Oryza sativa nipponbare(GA3) genomic DNA, chromosome 8, PAC clone:P0605H02.</title>
        <authorList>
            <person name="Sasaki T."/>
            <person name="Matsumoto T."/>
            <person name="Yamamoto K."/>
        </authorList>
    </citation>
    <scope>NUCLEOTIDE SEQUENCE</scope>
</reference>
<sequence length="75" mass="8928">MSPYEDSDEEDGGDLEHKEKVRRRQKHIPPWTRKEILDEILLSNRTLDPREIFERKCSFSLSDVLAPPIPQRRLN</sequence>
<comment type="similarity">
    <text evidence="3">Belongs to the INCENP family.</text>
</comment>
<feature type="region of interest" description="Disordered" evidence="7">
    <location>
        <begin position="1"/>
        <end position="26"/>
    </location>
</feature>
<keyword evidence="4" id="KW-0963">Cytoplasm</keyword>
<dbReference type="KEGG" id="dosa:Os08g0491100"/>
<evidence type="ECO:0000256" key="1">
    <source>
        <dbReference type="ARBA" id="ARBA00004123"/>
    </source>
</evidence>
<evidence type="ECO:0000313" key="11">
    <source>
        <dbReference type="EMBL" id="BAF24029.1"/>
    </source>
</evidence>
<evidence type="ECO:0000313" key="12">
    <source>
        <dbReference type="Proteomes" id="UP000000763"/>
    </source>
</evidence>
<evidence type="ECO:0000313" key="10">
    <source>
        <dbReference type="EMBL" id="BAD09996.1"/>
    </source>
</evidence>
<name>Q6Z8U5_ORYSJ</name>
<reference evidence="11" key="8">
    <citation type="submission" date="2012-08" db="EMBL/GenBank/DDBJ databases">
        <title>Oryza sativa nipponbare(GA3) genomic DNA, chromosome 8.</title>
        <authorList>
            <consortium name="IRGSP(International Rice Genome Sequencing Project)"/>
        </authorList>
    </citation>
    <scope>NUCLEOTIDE SEQUENCE</scope>
</reference>
<proteinExistence type="inferred from homology"/>
<keyword evidence="5" id="KW-0206">Cytoskeleton</keyword>
<reference evidence="11 12" key="3">
    <citation type="journal article" date="2005" name="Nature">
        <title>The map-based sequence of the rice genome.</title>
        <authorList>
            <consortium name="International rice genome sequencing project (IRGSP)"/>
            <person name="Matsumoto T."/>
            <person name="Wu J."/>
            <person name="Kanamori H."/>
            <person name="Katayose Y."/>
            <person name="Fujisawa M."/>
            <person name="Namiki N."/>
            <person name="Mizuno H."/>
            <person name="Yamamoto K."/>
            <person name="Antonio B.A."/>
            <person name="Baba T."/>
            <person name="Sakata K."/>
            <person name="Nagamura Y."/>
            <person name="Aoki H."/>
            <person name="Arikawa K."/>
            <person name="Arita K."/>
            <person name="Bito T."/>
            <person name="Chiden Y."/>
            <person name="Fujitsuka N."/>
            <person name="Fukunaka R."/>
            <person name="Hamada M."/>
            <person name="Harada C."/>
            <person name="Hayashi A."/>
            <person name="Hijishita S."/>
            <person name="Honda M."/>
            <person name="Hosokawa S."/>
            <person name="Ichikawa Y."/>
            <person name="Idonuma A."/>
            <person name="Iijima M."/>
            <person name="Ikeda M."/>
            <person name="Ikeno M."/>
            <person name="Ito K."/>
            <person name="Ito S."/>
            <person name="Ito T."/>
            <person name="Ito Y."/>
            <person name="Ito Y."/>
            <person name="Iwabuchi A."/>
            <person name="Kamiya K."/>
            <person name="Karasawa W."/>
            <person name="Kurita K."/>
            <person name="Katagiri S."/>
            <person name="Kikuta A."/>
            <person name="Kobayashi H."/>
            <person name="Kobayashi N."/>
            <person name="Machita K."/>
            <person name="Maehara T."/>
            <person name="Masukawa M."/>
            <person name="Mizubayashi T."/>
            <person name="Mukai Y."/>
            <person name="Nagasaki H."/>
            <person name="Nagata Y."/>
            <person name="Naito S."/>
            <person name="Nakashima M."/>
            <person name="Nakama Y."/>
            <person name="Nakamichi Y."/>
            <person name="Nakamura M."/>
            <person name="Meguro A."/>
            <person name="Negishi M."/>
            <person name="Ohta I."/>
            <person name="Ohta T."/>
            <person name="Okamoto M."/>
            <person name="Ono N."/>
            <person name="Saji S."/>
            <person name="Sakaguchi M."/>
            <person name="Sakai K."/>
            <person name="Shibata M."/>
            <person name="Shimokawa T."/>
            <person name="Song J."/>
            <person name="Takazaki Y."/>
            <person name="Terasawa K."/>
            <person name="Tsugane M."/>
            <person name="Tsuji K."/>
            <person name="Ueda S."/>
            <person name="Waki K."/>
            <person name="Yamagata H."/>
            <person name="Yamamoto M."/>
            <person name="Yamamoto S."/>
            <person name="Yamane H."/>
            <person name="Yoshiki S."/>
            <person name="Yoshihara R."/>
            <person name="Yukawa K."/>
            <person name="Zhong H."/>
            <person name="Yano M."/>
            <person name="Yuan Q."/>
            <person name="Ouyang S."/>
            <person name="Liu J."/>
            <person name="Jones K.M."/>
            <person name="Gansberger K."/>
            <person name="Moffat K."/>
            <person name="Hill J."/>
            <person name="Bera J."/>
            <person name="Fadrosh D."/>
            <person name="Jin S."/>
            <person name="Johri S."/>
            <person name="Kim M."/>
            <person name="Overton L."/>
            <person name="Reardon M."/>
            <person name="Tsitrin T."/>
            <person name="Vuong H."/>
            <person name="Weaver B."/>
            <person name="Ciecko A."/>
            <person name="Tallon L."/>
            <person name="Jackson J."/>
            <person name="Pai G."/>
            <person name="Aken S.V."/>
            <person name="Utterback T."/>
            <person name="Reidmuller S."/>
            <person name="Feldblyum T."/>
            <person name="Hsiao J."/>
            <person name="Zismann V."/>
            <person name="Iobst S."/>
            <person name="de Vazeille A.R."/>
            <person name="Buell C.R."/>
            <person name="Ying K."/>
            <person name="Li Y."/>
            <person name="Lu T."/>
            <person name="Huang Y."/>
            <person name="Zhao Q."/>
            <person name="Feng Q."/>
            <person name="Zhang L."/>
            <person name="Zhu J."/>
            <person name="Weng Q."/>
            <person name="Mu J."/>
            <person name="Lu Y."/>
            <person name="Fan D."/>
            <person name="Liu Y."/>
            <person name="Guan J."/>
            <person name="Zhang Y."/>
            <person name="Yu S."/>
            <person name="Liu X."/>
            <person name="Zhang Y."/>
            <person name="Hong G."/>
            <person name="Han B."/>
            <person name="Choisne N."/>
            <person name="Demange N."/>
            <person name="Orjeda G."/>
            <person name="Samain S."/>
            <person name="Cattolico L."/>
            <person name="Pelletier E."/>
            <person name="Couloux A."/>
            <person name="Segurens B."/>
            <person name="Wincker P."/>
            <person name="D'Hont A."/>
            <person name="Scarpelli C."/>
            <person name="Weissenbach J."/>
            <person name="Salanoubat M."/>
            <person name="Quetier F."/>
            <person name="Yu Y."/>
            <person name="Kim H.R."/>
            <person name="Rambo T."/>
            <person name="Currie J."/>
            <person name="Collura K."/>
            <person name="Luo M."/>
            <person name="Yang T."/>
            <person name="Ammiraju J.S.S."/>
            <person name="Engler F."/>
            <person name="Soderlund C."/>
            <person name="Wing R.A."/>
            <person name="Palmer L.E."/>
            <person name="de la Bastide M."/>
            <person name="Spiegel L."/>
            <person name="Nascimento L."/>
            <person name="Zutavern T."/>
            <person name="O'Shaughnessy A."/>
            <person name="Dike S."/>
            <person name="Dedhia N."/>
            <person name="Preston R."/>
            <person name="Balija V."/>
            <person name="McCombie W.R."/>
            <person name="Chow T."/>
            <person name="Chen H."/>
            <person name="Chung M."/>
            <person name="Chen C."/>
            <person name="Shaw J."/>
            <person name="Wu H."/>
            <person name="Hsiao K."/>
            <person name="Chao Y."/>
            <person name="Chu M."/>
            <person name="Cheng C."/>
            <person name="Hour A."/>
            <person name="Lee P."/>
            <person name="Lin S."/>
            <person name="Lin Y."/>
            <person name="Liou J."/>
            <person name="Liu S."/>
            <person name="Hsing Y."/>
            <person name="Raghuvanshi S."/>
            <person name="Mohanty A."/>
            <person name="Bharti A.K."/>
            <person name="Gaur A."/>
            <person name="Gupta V."/>
            <person name="Kumar D."/>
            <person name="Ravi V."/>
            <person name="Vij S."/>
            <person name="Kapur A."/>
            <person name="Khurana P."/>
            <person name="Khurana P."/>
            <person name="Khurana J.P."/>
            <person name="Tyagi A.K."/>
            <person name="Gaikwad K."/>
            <person name="Singh A."/>
            <person name="Dalal V."/>
            <person name="Srivastava S."/>
            <person name="Dixit A."/>
            <person name="Pal A.K."/>
            <person name="Ghazi I.A."/>
            <person name="Yadav M."/>
            <person name="Pandit A."/>
            <person name="Bhargava A."/>
            <person name="Sureshbabu K."/>
            <person name="Batra K."/>
            <person name="Sharma T.R."/>
            <person name="Mohapatra T."/>
            <person name="Singh N.K."/>
            <person name="Messing J."/>
            <person name="Nelson A.B."/>
            <person name="Fuks G."/>
            <person name="Kavchok S."/>
            <person name="Keizer G."/>
            <person name="Linton E."/>
            <person name="Llaca V."/>
            <person name="Song R."/>
            <person name="Tanyolac B."/>
            <person name="Young S."/>
            <person name="Ho-Il K."/>
            <person name="Hahn J.H."/>
            <person name="Sangsakoo G."/>
            <person name="Vanavichit A."/>
            <person name="de Mattos Luiz.A.T."/>
            <person name="Zimmer P.D."/>
            <person name="Malone G."/>
            <person name="Dellagostin O."/>
            <person name="de Oliveira A.C."/>
            <person name="Bevan M."/>
            <person name="Bancroft I."/>
            <person name="Minx P."/>
            <person name="Cordum H."/>
            <person name="Wilson R."/>
            <person name="Cheng Z."/>
            <person name="Jin W."/>
            <person name="Jiang J."/>
            <person name="Leong S.A."/>
            <person name="Iwama H."/>
            <person name="Gojobori T."/>
            <person name="Itoh T."/>
            <person name="Niimura Y."/>
            <person name="Fujii Y."/>
            <person name="Habara T."/>
            <person name="Sakai H."/>
            <person name="Sato Y."/>
            <person name="Wilson G."/>
            <person name="Kumar K."/>
            <person name="McCouch S."/>
            <person name="Juretic N."/>
            <person name="Hoen D."/>
            <person name="Wright S."/>
            <person name="Bruskiewich R."/>
            <person name="Bureau T."/>
            <person name="Miyao A."/>
            <person name="Hirochika H."/>
            <person name="Nishikawa T."/>
            <person name="Kadowaki K."/>
            <person name="Sugiura M."/>
            <person name="Burr B."/>
            <person name="Sasaki T."/>
        </authorList>
    </citation>
    <scope>NUCLEOTIDE SEQUENCE [LARGE SCALE GENOMIC DNA]</scope>
    <source>
        <strain evidence="12">cv. Nipponbare</strain>
    </source>
</reference>
<evidence type="ECO:0000256" key="6">
    <source>
        <dbReference type="ARBA" id="ARBA00023242"/>
    </source>
</evidence>
<reference evidence="10" key="2">
    <citation type="submission" date="2002-02" db="EMBL/GenBank/DDBJ databases">
        <title>Oryza sativa nipponbare(GA3) genomic DNA, chromosome 8, PAC clone:P0686H11.</title>
        <authorList>
            <person name="Sasaki T."/>
            <person name="Matsumoto T."/>
            <person name="Yamamoto K."/>
        </authorList>
    </citation>
    <scope>NUCLEOTIDE SEQUENCE</scope>
</reference>
<evidence type="ECO:0000256" key="7">
    <source>
        <dbReference type="SAM" id="MobiDB-lite"/>
    </source>
</evidence>
<reference evidence="11" key="9">
    <citation type="submission" date="2012-08" db="EMBL/GenBank/DDBJ databases">
        <title>The Second Rice Annotation Project Meeting (RAP2).</title>
        <authorList>
            <consortium name="The Rice Annotation Project (RAP)"/>
        </authorList>
    </citation>
    <scope>NUCLEOTIDE SEQUENCE</scope>
</reference>
<reference evidence="11" key="6">
    <citation type="journal article" date="2008" name="Nucleic Acids Res.">
        <title>The Rice Annotation Project Database (RAP-DB): 2008 update.</title>
        <authorList>
            <consortium name="The Rice Annotation Project (RAP)"/>
            <person name="Tanaka T."/>
            <person name="Antonio B.A."/>
            <person name="Kikuchi S."/>
            <person name="Matsumoto T."/>
            <person name="Nagamura Y."/>
            <person name="Numa H."/>
            <person name="Sakai H."/>
            <person name="Wu J."/>
            <person name="Itoh T."/>
            <person name="Sasaki T."/>
            <person name="Aono R."/>
            <person name="Fujii Y."/>
            <person name="Habara T."/>
            <person name="Harada E."/>
            <person name="Kanno M."/>
            <person name="Kawahara Y."/>
            <person name="Kawashima H."/>
            <person name="Kubooka H."/>
            <person name="Matsuya A."/>
            <person name="Nakaoka H."/>
            <person name="Saichi N."/>
            <person name="Sanbonmatsu R."/>
            <person name="Sato Y."/>
            <person name="Shinso Y."/>
            <person name="Suzuki M."/>
            <person name="Takeda J."/>
            <person name="Tanino M."/>
            <person name="Todokoro F."/>
            <person name="Yamaguchi K."/>
            <person name="Yamamoto N."/>
            <person name="Yamasaki C."/>
            <person name="Imanishi T."/>
            <person name="Okido T."/>
            <person name="Tada M."/>
            <person name="Ikeo K."/>
            <person name="Tateno Y."/>
            <person name="Gojobori T."/>
            <person name="Lin Y.C."/>
            <person name="Wei F.J."/>
            <person name="Hsing Y.I."/>
            <person name="Zhao Q."/>
            <person name="Han B."/>
            <person name="Kramer M.R."/>
            <person name="McCombie R.W."/>
            <person name="Lonsdale D."/>
            <person name="O'Donovan C.C."/>
            <person name="Whitfield E.J."/>
            <person name="Apweiler R."/>
            <person name="Koyanagi K.O."/>
            <person name="Khurana J.P."/>
            <person name="Raghuvanshi S."/>
            <person name="Singh N.K."/>
            <person name="Tyagi A.K."/>
            <person name="Haberer G."/>
            <person name="Fujisawa M."/>
            <person name="Hosokawa S."/>
            <person name="Ito Y."/>
            <person name="Ikawa H."/>
            <person name="Shibata M."/>
            <person name="Yamamoto M."/>
            <person name="Bruskiewich R.M."/>
            <person name="Hoen D.R."/>
            <person name="Bureau TE."/>
            <person name="Namiki N."/>
            <person name="Ohyanagi H."/>
            <person name="Sakai Y."/>
            <person name="Nobushima S."/>
            <person name="Sakata K."/>
            <person name="Barrero R.A."/>
            <person name="Sato Y."/>
            <person name="Souvorov A."/>
            <person name="Smith-White B."/>
            <person name="Tatusova T."/>
            <person name="An S."/>
            <person name="An G."/>
            <person name="OOta S."/>
            <person name="Fuks G."/>
            <person name="Messing J."/>
            <person name="Christie K.R."/>
            <person name="Lieberherr D."/>
            <person name="Kim H."/>
            <person name="Zuccolo A."/>
            <person name="Wing R.A."/>
            <person name="Nobuta K."/>
            <person name="Green P.J."/>
            <person name="Lu C."/>
            <person name="Meyers BC."/>
            <person name="Chaparro C."/>
            <person name="Piegu B."/>
            <person name="Panaud O."/>
            <person name="Echeverria M."/>
        </authorList>
    </citation>
    <scope>NUCLEOTIDE SEQUENCE</scope>
</reference>
<comment type="subcellular location">
    <subcellularLocation>
        <location evidence="2">Cytoplasm</location>
        <location evidence="2">Cytoskeleton</location>
        <location evidence="2">Spindle</location>
    </subcellularLocation>
    <subcellularLocation>
        <location evidence="1">Nucleus</location>
    </subcellularLocation>
</comment>
<reference evidence="11" key="4">
    <citation type="journal article" date="2006" name="Nucleic Acids Res.">
        <title>The Rice Annotation Project Database (RAP-DB): hub for Oryza sativa ssp. japonica genome information.</title>
        <authorList>
            <person name="Ohyanagi H."/>
            <person name="Tanaka T."/>
            <person name="Sakai H."/>
            <person name="Shigemoto Y."/>
            <person name="Yamaguchi K."/>
            <person name="Habara T."/>
            <person name="Fujii Y."/>
            <person name="Antonio B.A."/>
            <person name="Nagamura Y."/>
            <person name="Imanishi T."/>
            <person name="Ikeo K."/>
            <person name="Itoh T."/>
            <person name="Gojobori T."/>
            <person name="Sasaki T."/>
        </authorList>
    </citation>
    <scope>NUCLEOTIDE SEQUENCE</scope>
</reference>
<dbReference type="EMBL" id="AP004762">
    <property type="protein sequence ID" value="BAD09996.1"/>
    <property type="molecule type" value="Genomic_DNA"/>
</dbReference>
<dbReference type="GO" id="GO:0005634">
    <property type="term" value="C:nucleus"/>
    <property type="evidence" value="ECO:0007669"/>
    <property type="project" value="UniProtKB-SubCell"/>
</dbReference>
<dbReference type="Pfam" id="PF03941">
    <property type="entry name" value="INCENP_ARK-bind"/>
    <property type="match status" value="1"/>
</dbReference>
<evidence type="ECO:0000256" key="2">
    <source>
        <dbReference type="ARBA" id="ARBA00004186"/>
    </source>
</evidence>
<dbReference type="EMBL" id="AP008214">
    <property type="protein sequence ID" value="BAF24029.1"/>
    <property type="molecule type" value="Genomic_DNA"/>
</dbReference>
<reference evidence="11" key="5">
    <citation type="journal article" date="2007" name="Genome Res.">
        <title>Curated Genome Annotation of Oryza sativa ssp. japonica and Comparative Genome Analysis with Arabidopsis thaliana.</title>
        <authorList>
            <consortium name="The Rice Annotation Project (RAP)"/>
            <person name="Itoh T."/>
            <person name="Tanaka T."/>
            <person name="Barrero R.A."/>
            <person name="Yamasaki C."/>
            <person name="Fujii Y."/>
            <person name="Hilton P.B."/>
            <person name="Antonio B.A."/>
            <person name="Aono H."/>
            <person name="Apweiler R."/>
            <person name="Bruskiewich R."/>
            <person name="Bureau T."/>
            <person name="Burr F."/>
            <person name="Costa de Oliveira A."/>
            <person name="Fuks G."/>
            <person name="Habara T."/>
            <person name="Haberer G."/>
            <person name="Han B."/>
            <person name="Harada E."/>
            <person name="Hiraki A.T."/>
            <person name="Hirochika H."/>
            <person name="Hoen D."/>
            <person name="Hokari H."/>
            <person name="Hosokawa S."/>
            <person name="Hsing Y."/>
            <person name="Ikawa H."/>
            <person name="Ikeo K."/>
            <person name="Imanishi T."/>
            <person name="Ito Y."/>
            <person name="Jaiswal P."/>
            <person name="Kanno M."/>
            <person name="Kawahara Y."/>
            <person name="Kawamura T."/>
            <person name="Kawashima H."/>
            <person name="Khurana J.P."/>
            <person name="Kikuchi S."/>
            <person name="Komatsu S."/>
            <person name="Koyanagi K.O."/>
            <person name="Kubooka H."/>
            <person name="Lieberherr D."/>
            <person name="Lin Y.C."/>
            <person name="Lonsdale D."/>
            <person name="Matsumoto T."/>
            <person name="Matsuya A."/>
            <person name="McCombie W.R."/>
            <person name="Messing J."/>
            <person name="Miyao A."/>
            <person name="Mulder N."/>
            <person name="Nagamura Y."/>
            <person name="Nam J."/>
            <person name="Namiki N."/>
            <person name="Numa H."/>
            <person name="Nurimoto S."/>
            <person name="O'donovan C."/>
            <person name="Ohyanagi H."/>
            <person name="Okido T."/>
            <person name="Oota S."/>
            <person name="Osato N."/>
            <person name="Palmer L.E."/>
            <person name="Quetier F."/>
            <person name="Raghuvanshi S."/>
            <person name="Saichi N."/>
            <person name="Sakai H."/>
            <person name="Sakai Y."/>
            <person name="Sakata K."/>
            <person name="Sakurai T."/>
            <person name="Sato F."/>
            <person name="Sato Y."/>
            <person name="Schoof H."/>
            <person name="Seki M."/>
            <person name="Shibata M."/>
            <person name="Shimizu Y."/>
            <person name="Shinozaki K."/>
            <person name="Shinso Y."/>
            <person name="Singh N.K."/>
            <person name="Smith-White B."/>
            <person name="Takeda J."/>
            <person name="Tanino M."/>
            <person name="Tatusova T."/>
            <person name="Thongjuea S."/>
            <person name="Todokoro F."/>
            <person name="Tsugane M."/>
            <person name="Tyagi A.K."/>
            <person name="Vanavichit A."/>
            <person name="Wang A."/>
            <person name="Wing R.A."/>
            <person name="Yamaguchi K."/>
            <person name="Yamamoto M."/>
            <person name="Yamamoto N."/>
            <person name="Yu Y."/>
            <person name="Zhang H."/>
            <person name="Zhao Q."/>
            <person name="Higo K."/>
            <person name="Burr B."/>
            <person name="Gojobori T."/>
            <person name="Sasaki T."/>
        </authorList>
    </citation>
    <scope>NUCLEOTIDE SEQUENCE</scope>
</reference>
<evidence type="ECO:0000256" key="5">
    <source>
        <dbReference type="ARBA" id="ARBA00023212"/>
    </source>
</evidence>
<dbReference type="EMBL" id="AP004620">
    <property type="protein sequence ID" value="BAD09674.1"/>
    <property type="molecule type" value="Genomic_DNA"/>
</dbReference>
<feature type="domain" description="Inner centromere protein ARK-binding" evidence="8">
    <location>
        <begin position="6"/>
        <end position="58"/>
    </location>
</feature>
<dbReference type="HOGENOM" id="CLU_1763630_0_0_1"/>
<organism evidence="10 12">
    <name type="scientific">Oryza sativa subsp. japonica</name>
    <name type="common">Rice</name>
    <dbReference type="NCBI Taxonomy" id="39947"/>
    <lineage>
        <taxon>Eukaryota</taxon>
        <taxon>Viridiplantae</taxon>
        <taxon>Streptophyta</taxon>
        <taxon>Embryophyta</taxon>
        <taxon>Tracheophyta</taxon>
        <taxon>Spermatophyta</taxon>
        <taxon>Magnoliopsida</taxon>
        <taxon>Liliopsida</taxon>
        <taxon>Poales</taxon>
        <taxon>Poaceae</taxon>
        <taxon>BOP clade</taxon>
        <taxon>Oryzoideae</taxon>
        <taxon>Oryzeae</taxon>
        <taxon>Oryzinae</taxon>
        <taxon>Oryza</taxon>
        <taxon>Oryza sativa</taxon>
    </lineage>
</organism>
<evidence type="ECO:0000259" key="8">
    <source>
        <dbReference type="Pfam" id="PF03941"/>
    </source>
</evidence>
<reference evidence="12" key="7">
    <citation type="journal article" date="2008" name="Nucleic Acids Res.">
        <title>The rice annotation project database (RAP-DB): 2008 update.</title>
        <authorList>
            <consortium name="The rice annotation project (RAP)"/>
        </authorList>
    </citation>
    <scope>GENOME REANNOTATION</scope>
    <source>
        <strain evidence="12">cv. Nipponbare</strain>
    </source>
</reference>
<evidence type="ECO:0000256" key="3">
    <source>
        <dbReference type="ARBA" id="ARBA00010042"/>
    </source>
</evidence>
<protein>
    <submittedName>
        <fullName evidence="11">Os08g0491100 protein</fullName>
    </submittedName>
</protein>
<dbReference type="GO" id="GO:0005819">
    <property type="term" value="C:spindle"/>
    <property type="evidence" value="ECO:0007669"/>
    <property type="project" value="UniProtKB-SubCell"/>
</dbReference>
<keyword evidence="6" id="KW-0539">Nucleus</keyword>